<dbReference type="PROSITE" id="PS50004">
    <property type="entry name" value="C2"/>
    <property type="match status" value="1"/>
</dbReference>
<reference evidence="8" key="1">
    <citation type="submission" date="2025-08" db="UniProtKB">
        <authorList>
            <consortium name="RefSeq"/>
        </authorList>
    </citation>
    <scope>IDENTIFICATION</scope>
    <source>
        <tissue evidence="8">Muscle</tissue>
    </source>
</reference>
<dbReference type="InterPro" id="IPR035892">
    <property type="entry name" value="C2_domain_sf"/>
</dbReference>
<dbReference type="InterPro" id="IPR037721">
    <property type="entry name" value="Ferlin"/>
</dbReference>
<dbReference type="PANTHER" id="PTHR12546:SF33">
    <property type="entry name" value="SPERM VESICLE FUSION PROTEIN FER-1"/>
    <property type="match status" value="1"/>
</dbReference>
<accession>A0ABM1C025</accession>
<dbReference type="InterPro" id="IPR037724">
    <property type="entry name" value="C2E_Ferlin"/>
</dbReference>
<gene>
    <name evidence="8" type="primary">LOC106475746</name>
</gene>
<evidence type="ECO:0000256" key="3">
    <source>
        <dbReference type="ARBA" id="ARBA00022737"/>
    </source>
</evidence>
<dbReference type="CDD" id="cd04037">
    <property type="entry name" value="C2E_Ferlin"/>
    <property type="match status" value="1"/>
</dbReference>
<dbReference type="SMART" id="SM00239">
    <property type="entry name" value="C2"/>
    <property type="match status" value="1"/>
</dbReference>
<dbReference type="PRINTS" id="PR00360">
    <property type="entry name" value="C2DOMAIN"/>
</dbReference>
<dbReference type="SUPFAM" id="SSF49562">
    <property type="entry name" value="C2 domain (Calcium/lipid-binding domain, CaLB)"/>
    <property type="match status" value="1"/>
</dbReference>
<feature type="non-terminal residue" evidence="8">
    <location>
        <position position="403"/>
    </location>
</feature>
<dbReference type="PANTHER" id="PTHR12546">
    <property type="entry name" value="FER-1-LIKE"/>
    <property type="match status" value="1"/>
</dbReference>
<dbReference type="Gene3D" id="2.60.40.150">
    <property type="entry name" value="C2 domain"/>
    <property type="match status" value="1"/>
</dbReference>
<keyword evidence="7" id="KW-1185">Reference proteome</keyword>
<keyword evidence="5" id="KW-0472">Membrane</keyword>
<evidence type="ECO:0000259" key="6">
    <source>
        <dbReference type="PROSITE" id="PS50004"/>
    </source>
</evidence>
<keyword evidence="2" id="KW-0812">Transmembrane</keyword>
<evidence type="ECO:0000256" key="5">
    <source>
        <dbReference type="ARBA" id="ARBA00023136"/>
    </source>
</evidence>
<feature type="domain" description="C2" evidence="6">
    <location>
        <begin position="168"/>
        <end position="286"/>
    </location>
</feature>
<sequence>MLPQEELYLPPLHIKVRDHRRFGRKPIVGTHVVRSLHSFLYDAVYYNDEEIRSDGGPPETAVDILEDDRGIGQDNHAEEDETIDWWAKYYASIGELNKAGNYLEKGYDTIEVFPVELEKIDPFKGFKDFLNTFPLKRGKSKDLEESEIVGEFKGTIRVYPLPHDPKATHPKCMLKGIPKSTVEEITVRVYVIRALDVTPMDPNGLADPYISIALGRRSEDNHENYKPNTVSPVFGEVFELYGTLPIDKDLTVSVLDYDLISGDDMIGQTVIDLENRYLTKYHATCGLPKTYQISGPCKWRDCKTPRQILWDTCEVHNLPRPRFTDTETMYIGDTIYKISDFERDIPTNIHLGPPDQRLALYVLHLMELVPEHVETRSLYNPLTPGLEQVCIALYRNLSMRPKF</sequence>
<dbReference type="InterPro" id="IPR000008">
    <property type="entry name" value="C2_dom"/>
</dbReference>
<evidence type="ECO:0000313" key="8">
    <source>
        <dbReference type="RefSeq" id="XP_013791874.2"/>
    </source>
</evidence>
<keyword evidence="3" id="KW-0677">Repeat</keyword>
<dbReference type="Proteomes" id="UP000694941">
    <property type="component" value="Unplaced"/>
</dbReference>
<keyword evidence="4" id="KW-1133">Transmembrane helix</keyword>
<evidence type="ECO:0000256" key="1">
    <source>
        <dbReference type="ARBA" id="ARBA00004167"/>
    </source>
</evidence>
<dbReference type="Pfam" id="PF22901">
    <property type="entry name" value="dsrm_Ferlin"/>
    <property type="match status" value="1"/>
</dbReference>
<evidence type="ECO:0000256" key="4">
    <source>
        <dbReference type="ARBA" id="ARBA00022989"/>
    </source>
</evidence>
<evidence type="ECO:0000256" key="2">
    <source>
        <dbReference type="ARBA" id="ARBA00022692"/>
    </source>
</evidence>
<proteinExistence type="predicted"/>
<dbReference type="Pfam" id="PF00168">
    <property type="entry name" value="C2"/>
    <property type="match status" value="1"/>
</dbReference>
<organism evidence="7 8">
    <name type="scientific">Limulus polyphemus</name>
    <name type="common">Atlantic horseshoe crab</name>
    <dbReference type="NCBI Taxonomy" id="6850"/>
    <lineage>
        <taxon>Eukaryota</taxon>
        <taxon>Metazoa</taxon>
        <taxon>Ecdysozoa</taxon>
        <taxon>Arthropoda</taxon>
        <taxon>Chelicerata</taxon>
        <taxon>Merostomata</taxon>
        <taxon>Xiphosura</taxon>
        <taxon>Limulidae</taxon>
        <taxon>Limulus</taxon>
    </lineage>
</organism>
<feature type="non-terminal residue" evidence="8">
    <location>
        <position position="1"/>
    </location>
</feature>
<dbReference type="GeneID" id="106475746"/>
<evidence type="ECO:0000313" key="7">
    <source>
        <dbReference type="Proteomes" id="UP000694941"/>
    </source>
</evidence>
<name>A0ABM1C025_LIMPO</name>
<protein>
    <submittedName>
        <fullName evidence="8">Dysferlin-like</fullName>
    </submittedName>
</protein>
<comment type="subcellular location">
    <subcellularLocation>
        <location evidence="1">Membrane</location>
        <topology evidence="1">Single-pass membrane protein</topology>
    </subcellularLocation>
</comment>
<dbReference type="RefSeq" id="XP_013791874.2">
    <property type="nucleotide sequence ID" value="XM_013936420.2"/>
</dbReference>
<dbReference type="InterPro" id="IPR055072">
    <property type="entry name" value="Ferlin_DSRM"/>
</dbReference>